<accession>A0ABQ9HY06</accession>
<sequence>MFSYSFIISIFLQTKCCNTVKLSVKQRYGECSLSSNDYFHNLGGSMLARIIYPGP</sequence>
<proteinExistence type="predicted"/>
<dbReference type="Proteomes" id="UP001159363">
    <property type="component" value="Chromosome 3"/>
</dbReference>
<evidence type="ECO:0000313" key="1">
    <source>
        <dbReference type="EMBL" id="KAJ8889260.1"/>
    </source>
</evidence>
<dbReference type="EMBL" id="JARBHB010000003">
    <property type="protein sequence ID" value="KAJ8889260.1"/>
    <property type="molecule type" value="Genomic_DNA"/>
</dbReference>
<comment type="caution">
    <text evidence="1">The sequence shown here is derived from an EMBL/GenBank/DDBJ whole genome shotgun (WGS) entry which is preliminary data.</text>
</comment>
<keyword evidence="2" id="KW-1185">Reference proteome</keyword>
<name>A0ABQ9HY06_9NEOP</name>
<evidence type="ECO:0000313" key="2">
    <source>
        <dbReference type="Proteomes" id="UP001159363"/>
    </source>
</evidence>
<reference evidence="1 2" key="1">
    <citation type="submission" date="2023-02" db="EMBL/GenBank/DDBJ databases">
        <title>LHISI_Scaffold_Assembly.</title>
        <authorList>
            <person name="Stuart O.P."/>
            <person name="Cleave R."/>
            <person name="Magrath M.J.L."/>
            <person name="Mikheyev A.S."/>
        </authorList>
    </citation>
    <scope>NUCLEOTIDE SEQUENCE [LARGE SCALE GENOMIC DNA]</scope>
    <source>
        <strain evidence="1">Daus_M_001</strain>
        <tissue evidence="1">Leg muscle</tissue>
    </source>
</reference>
<organism evidence="1 2">
    <name type="scientific">Dryococelus australis</name>
    <dbReference type="NCBI Taxonomy" id="614101"/>
    <lineage>
        <taxon>Eukaryota</taxon>
        <taxon>Metazoa</taxon>
        <taxon>Ecdysozoa</taxon>
        <taxon>Arthropoda</taxon>
        <taxon>Hexapoda</taxon>
        <taxon>Insecta</taxon>
        <taxon>Pterygota</taxon>
        <taxon>Neoptera</taxon>
        <taxon>Polyneoptera</taxon>
        <taxon>Phasmatodea</taxon>
        <taxon>Verophasmatodea</taxon>
        <taxon>Anareolatae</taxon>
        <taxon>Phasmatidae</taxon>
        <taxon>Eurycanthinae</taxon>
        <taxon>Dryococelus</taxon>
    </lineage>
</organism>
<gene>
    <name evidence="1" type="ORF">PR048_008758</name>
</gene>
<protein>
    <submittedName>
        <fullName evidence="1">Uncharacterized protein</fullName>
    </submittedName>
</protein>